<dbReference type="InterPro" id="IPR038042">
    <property type="entry name" value="Gp37-like"/>
</dbReference>
<evidence type="ECO:0000256" key="1">
    <source>
        <dbReference type="SAM" id="MobiDB-lite"/>
    </source>
</evidence>
<reference evidence="3" key="1">
    <citation type="submission" date="2016-05" db="EMBL/GenBank/DDBJ databases">
        <title>Draft genome of Corynebacterium afermentans subsp. afermentans LCDC 88199T.</title>
        <authorList>
            <person name="Bernier A.-M."/>
            <person name="Bernard K."/>
        </authorList>
    </citation>
    <scope>NUCLEOTIDE SEQUENCE [LARGE SCALE GENOMIC DNA]</scope>
    <source>
        <strain evidence="3">NML01-0328</strain>
    </source>
</reference>
<dbReference type="Pfam" id="PF09646">
    <property type="entry name" value="Gp37"/>
    <property type="match status" value="1"/>
</dbReference>
<sequence length="165" mass="18118">MSATRPILTAVRDYLAAELPAYTVELFPDDPAGYRFMAPLGAVLVGYQGSKFARPDGLGLIGQQRDVTLALTVFGRGLNHDGAALDLLDALRLAITGYRPPDCEPCHLISEQFLAEEGGAWQYQLIAQTETQQVERRPADTRPKVSSLYLRQQGQPLNPNIKPKP</sequence>
<feature type="region of interest" description="Disordered" evidence="1">
    <location>
        <begin position="132"/>
        <end position="165"/>
    </location>
</feature>
<organism evidence="2 3">
    <name type="scientific">Eikenella corrodens</name>
    <dbReference type="NCBI Taxonomy" id="539"/>
    <lineage>
        <taxon>Bacteria</taxon>
        <taxon>Pseudomonadati</taxon>
        <taxon>Pseudomonadota</taxon>
        <taxon>Betaproteobacteria</taxon>
        <taxon>Neisseriales</taxon>
        <taxon>Neisseriaceae</taxon>
        <taxon>Eikenella</taxon>
    </lineage>
</organism>
<dbReference type="Gene3D" id="3.30.2000.10">
    <property type="entry name" value="Phage tail protein-like"/>
    <property type="match status" value="1"/>
</dbReference>
<dbReference type="EMBL" id="LXSF01000002">
    <property type="protein sequence ID" value="OAM17423.1"/>
    <property type="molecule type" value="Genomic_DNA"/>
</dbReference>
<evidence type="ECO:0000313" key="2">
    <source>
        <dbReference type="EMBL" id="OAM17423.1"/>
    </source>
</evidence>
<evidence type="ECO:0008006" key="4">
    <source>
        <dbReference type="Google" id="ProtNLM"/>
    </source>
</evidence>
<dbReference type="InterPro" id="IPR018602">
    <property type="entry name" value="Gp37/STM4215"/>
</dbReference>
<dbReference type="InterPro" id="IPR035934">
    <property type="entry name" value="Phage_tail_protein-like_sf"/>
</dbReference>
<dbReference type="SUPFAM" id="SSF143749">
    <property type="entry name" value="Phage tail protein-like"/>
    <property type="match status" value="1"/>
</dbReference>
<dbReference type="RefSeq" id="WP_064104196.1">
    <property type="nucleotide sequence ID" value="NZ_LXSF01000002.1"/>
</dbReference>
<dbReference type="Proteomes" id="UP000078003">
    <property type="component" value="Unassembled WGS sequence"/>
</dbReference>
<protein>
    <recommendedName>
        <fullName evidence="4">Gp37 protein</fullName>
    </recommendedName>
</protein>
<proteinExistence type="predicted"/>
<feature type="compositionally biased region" description="Basic and acidic residues" evidence="1">
    <location>
        <begin position="133"/>
        <end position="143"/>
    </location>
</feature>
<accession>A0A1A9RHE6</accession>
<name>A0A1A9RHE6_EIKCO</name>
<evidence type="ECO:0000313" key="3">
    <source>
        <dbReference type="Proteomes" id="UP000078003"/>
    </source>
</evidence>
<comment type="caution">
    <text evidence="2">The sequence shown here is derived from an EMBL/GenBank/DDBJ whole genome shotgun (WGS) entry which is preliminary data.</text>
</comment>
<feature type="compositionally biased region" description="Polar residues" evidence="1">
    <location>
        <begin position="149"/>
        <end position="158"/>
    </location>
</feature>
<gene>
    <name evidence="2" type="ORF">A7P85_03515</name>
</gene>
<dbReference type="AlphaFoldDB" id="A0A1A9RHE6"/>